<sequence length="481" mass="57870">MDHYIYLVQEREFIKTNKNIYKIGKIKQENIKDNFVYLNYPNGAKLIFQSLSYECDICEKNIIKIFTEQFILRKDIGNEYFEGDYIKMIKIINKICLDNLIKFKDIITDKQTNTLDTEDLIINKQTYNSDTEENNIINVYSYDDLVRYTDIKNIIITNSKTKEGFIKFKKDSWIQLYSKSYNEERMEHLEEFIQIQINTNNYKYINGTIYEIKYDIITIIKDILTKCLMPKCKKYILQNYEYFILTNTEHKCALLDTQLLNIQDYTNDIAKDKILCLSSIRDIKFRSFDLNNVNISIIEKILKEFINNNYIYDEYKRFCYNTIVTQKESFIFHDKYGILTSILRDLLDNLGIFDNFNTHPYYIYYNDYLVNKKYYKKLFKICLPKLFLIHFEEYTQIETTKIINLGIKNIIIYNNNYGKSQIDKLDNCIINLISDIIEVINKDILDQNLYITETYIKKNIDNIFYNSELLLINFMKWCCII</sequence>
<protein>
    <submittedName>
        <fullName evidence="1">Uncharacterized protein</fullName>
    </submittedName>
</protein>
<reference evidence="1" key="1">
    <citation type="journal article" date="2020" name="Nature">
        <title>Giant virus diversity and host interactions through global metagenomics.</title>
        <authorList>
            <person name="Schulz F."/>
            <person name="Roux S."/>
            <person name="Paez-Espino D."/>
            <person name="Jungbluth S."/>
            <person name="Walsh D.A."/>
            <person name="Denef V.J."/>
            <person name="McMahon K.D."/>
            <person name="Konstantinidis K.T."/>
            <person name="Eloe-Fadrosh E.A."/>
            <person name="Kyrpides N.C."/>
            <person name="Woyke T."/>
        </authorList>
    </citation>
    <scope>NUCLEOTIDE SEQUENCE</scope>
    <source>
        <strain evidence="1">GVMAG-M-3300023179-82</strain>
    </source>
</reference>
<dbReference type="EMBL" id="MN739902">
    <property type="protein sequence ID" value="QHT76820.1"/>
    <property type="molecule type" value="Genomic_DNA"/>
</dbReference>
<dbReference type="AlphaFoldDB" id="A0A6C0H8Y1"/>
<name>A0A6C0H8Y1_9ZZZZ</name>
<organism evidence="1">
    <name type="scientific">viral metagenome</name>
    <dbReference type="NCBI Taxonomy" id="1070528"/>
    <lineage>
        <taxon>unclassified sequences</taxon>
        <taxon>metagenomes</taxon>
        <taxon>organismal metagenomes</taxon>
    </lineage>
</organism>
<accession>A0A6C0H8Y1</accession>
<proteinExistence type="predicted"/>
<evidence type="ECO:0000313" key="1">
    <source>
        <dbReference type="EMBL" id="QHT76820.1"/>
    </source>
</evidence>